<dbReference type="GO" id="GO:0006935">
    <property type="term" value="P:chemotaxis"/>
    <property type="evidence" value="ECO:0007669"/>
    <property type="project" value="UniProtKB-KW"/>
</dbReference>
<evidence type="ECO:0000259" key="13">
    <source>
        <dbReference type="PROSITE" id="PS50109"/>
    </source>
</evidence>
<evidence type="ECO:0000259" key="14">
    <source>
        <dbReference type="PROSITE" id="PS50851"/>
    </source>
</evidence>
<dbReference type="InterPro" id="IPR036890">
    <property type="entry name" value="HATPase_C_sf"/>
</dbReference>
<dbReference type="InterPro" id="IPR003594">
    <property type="entry name" value="HATPase_dom"/>
</dbReference>
<dbReference type="InterPro" id="IPR036061">
    <property type="entry name" value="CheW-like_dom_sf"/>
</dbReference>
<dbReference type="GO" id="GO:0000155">
    <property type="term" value="F:phosphorelay sensor kinase activity"/>
    <property type="evidence" value="ECO:0007669"/>
    <property type="project" value="InterPro"/>
</dbReference>
<dbReference type="AlphaFoldDB" id="A0A2M7APT1"/>
<evidence type="ECO:0000256" key="11">
    <source>
        <dbReference type="ARBA" id="ARBA00035100"/>
    </source>
</evidence>
<dbReference type="Pfam" id="PF01627">
    <property type="entry name" value="Hpt"/>
    <property type="match status" value="1"/>
</dbReference>
<dbReference type="SUPFAM" id="SSF55874">
    <property type="entry name" value="ATPase domain of HSP90 chaperone/DNA topoisomerase II/histidine kinase"/>
    <property type="match status" value="1"/>
</dbReference>
<feature type="domain" description="CheW-like" evidence="14">
    <location>
        <begin position="410"/>
        <end position="542"/>
    </location>
</feature>
<dbReference type="PROSITE" id="PS50851">
    <property type="entry name" value="CHEW"/>
    <property type="match status" value="1"/>
</dbReference>
<evidence type="ECO:0000256" key="1">
    <source>
        <dbReference type="ARBA" id="ARBA00000085"/>
    </source>
</evidence>
<dbReference type="Gene3D" id="3.30.565.10">
    <property type="entry name" value="Histidine kinase-like ATPase, C-terminal domain"/>
    <property type="match status" value="1"/>
</dbReference>
<dbReference type="SMART" id="SM00260">
    <property type="entry name" value="CheW"/>
    <property type="match status" value="1"/>
</dbReference>
<dbReference type="EC" id="2.7.13.3" evidence="2"/>
<dbReference type="SMART" id="SM00073">
    <property type="entry name" value="HPT"/>
    <property type="match status" value="1"/>
</dbReference>
<dbReference type="FunFam" id="3.30.565.10:FF:000016">
    <property type="entry name" value="Chemotaxis protein CheA, putative"/>
    <property type="match status" value="1"/>
</dbReference>
<dbReference type="Proteomes" id="UP000229916">
    <property type="component" value="Unassembled WGS sequence"/>
</dbReference>
<dbReference type="CDD" id="cd00088">
    <property type="entry name" value="HPT"/>
    <property type="match status" value="1"/>
</dbReference>
<dbReference type="Pfam" id="PF02895">
    <property type="entry name" value="H-kinase_dim"/>
    <property type="match status" value="1"/>
</dbReference>
<evidence type="ECO:0000256" key="7">
    <source>
        <dbReference type="ARBA" id="ARBA00022741"/>
    </source>
</evidence>
<keyword evidence="7" id="KW-0547">Nucleotide-binding</keyword>
<organism evidence="16 17">
    <name type="scientific">candidate division WWE3 bacterium CG06_land_8_20_14_3_00_42_16</name>
    <dbReference type="NCBI Taxonomy" id="1975083"/>
    <lineage>
        <taxon>Bacteria</taxon>
        <taxon>Katanobacteria</taxon>
    </lineage>
</organism>
<keyword evidence="6" id="KW-0808">Transferase</keyword>
<dbReference type="PROSITE" id="PS50894">
    <property type="entry name" value="HPT"/>
    <property type="match status" value="1"/>
</dbReference>
<evidence type="ECO:0000313" key="17">
    <source>
        <dbReference type="Proteomes" id="UP000229916"/>
    </source>
</evidence>
<dbReference type="InterPro" id="IPR037006">
    <property type="entry name" value="CheA-like_homodim_sf"/>
</dbReference>
<evidence type="ECO:0000256" key="9">
    <source>
        <dbReference type="ARBA" id="ARBA00022840"/>
    </source>
</evidence>
<dbReference type="InterPro" id="IPR036641">
    <property type="entry name" value="HPT_dom_sf"/>
</dbReference>
<comment type="function">
    <text evidence="11">Involved in the transmission of sensory signals from the chemoreceptors to the flagellar motors. CheA is autophosphorylated; it can transfer its phosphate group to either CheB or CheY.</text>
</comment>
<dbReference type="InterPro" id="IPR051315">
    <property type="entry name" value="Bact_Chemotaxis_CheA"/>
</dbReference>
<dbReference type="Pfam" id="PF02518">
    <property type="entry name" value="HATPase_c"/>
    <property type="match status" value="1"/>
</dbReference>
<evidence type="ECO:0000259" key="15">
    <source>
        <dbReference type="PROSITE" id="PS50894"/>
    </source>
</evidence>
<dbReference type="PANTHER" id="PTHR43395:SF10">
    <property type="entry name" value="CHEMOTAXIS PROTEIN CHEA"/>
    <property type="match status" value="1"/>
</dbReference>
<dbReference type="Gene3D" id="1.20.120.160">
    <property type="entry name" value="HPT domain"/>
    <property type="match status" value="1"/>
</dbReference>
<evidence type="ECO:0000256" key="8">
    <source>
        <dbReference type="ARBA" id="ARBA00022777"/>
    </source>
</evidence>
<dbReference type="PANTHER" id="PTHR43395">
    <property type="entry name" value="SENSOR HISTIDINE KINASE CHEA"/>
    <property type="match status" value="1"/>
</dbReference>
<dbReference type="GO" id="GO:0005737">
    <property type="term" value="C:cytoplasm"/>
    <property type="evidence" value="ECO:0007669"/>
    <property type="project" value="InterPro"/>
</dbReference>
<reference evidence="17" key="1">
    <citation type="submission" date="2017-09" db="EMBL/GenBank/DDBJ databases">
        <title>Depth-based differentiation of microbial function through sediment-hosted aquifers and enrichment of novel symbionts in the deep terrestrial subsurface.</title>
        <authorList>
            <person name="Probst A.J."/>
            <person name="Ladd B."/>
            <person name="Jarett J.K."/>
            <person name="Geller-Mcgrath D.E."/>
            <person name="Sieber C.M.K."/>
            <person name="Emerson J.B."/>
            <person name="Anantharaman K."/>
            <person name="Thomas B.C."/>
            <person name="Malmstrom R."/>
            <person name="Stieglmeier M."/>
            <person name="Klingl A."/>
            <person name="Woyke T."/>
            <person name="Ryan C.M."/>
            <person name="Banfield J.F."/>
        </authorList>
    </citation>
    <scope>NUCLEOTIDE SEQUENCE [LARGE SCALE GENOMIC DNA]</scope>
</reference>
<evidence type="ECO:0000256" key="3">
    <source>
        <dbReference type="ARBA" id="ARBA00021495"/>
    </source>
</evidence>
<dbReference type="SUPFAM" id="SSF50341">
    <property type="entry name" value="CheW-like"/>
    <property type="match status" value="1"/>
</dbReference>
<feature type="domain" description="HPt" evidence="15">
    <location>
        <begin position="1"/>
        <end position="107"/>
    </location>
</feature>
<dbReference type="Gene3D" id="2.30.30.40">
    <property type="entry name" value="SH3 Domains"/>
    <property type="match status" value="1"/>
</dbReference>
<feature type="modified residue" description="Phosphohistidine" evidence="12">
    <location>
        <position position="48"/>
    </location>
</feature>
<dbReference type="Pfam" id="PF01584">
    <property type="entry name" value="CheW"/>
    <property type="match status" value="1"/>
</dbReference>
<dbReference type="SMART" id="SM00387">
    <property type="entry name" value="HATPase_c"/>
    <property type="match status" value="1"/>
</dbReference>
<evidence type="ECO:0000256" key="2">
    <source>
        <dbReference type="ARBA" id="ARBA00012438"/>
    </source>
</evidence>
<name>A0A2M7APT1_UNCKA</name>
<keyword evidence="8" id="KW-0418">Kinase</keyword>
<dbReference type="InterPro" id="IPR005467">
    <property type="entry name" value="His_kinase_dom"/>
</dbReference>
<dbReference type="InterPro" id="IPR004358">
    <property type="entry name" value="Sig_transdc_His_kin-like_C"/>
</dbReference>
<keyword evidence="9" id="KW-0067">ATP-binding</keyword>
<keyword evidence="10" id="KW-0902">Two-component regulatory system</keyword>
<proteinExistence type="predicted"/>
<dbReference type="PROSITE" id="PS50109">
    <property type="entry name" value="HIS_KIN"/>
    <property type="match status" value="1"/>
</dbReference>
<evidence type="ECO:0000256" key="4">
    <source>
        <dbReference type="ARBA" id="ARBA00022500"/>
    </source>
</evidence>
<keyword evidence="5 12" id="KW-0597">Phosphoprotein</keyword>
<protein>
    <recommendedName>
        <fullName evidence="3">Chemotaxis protein CheA</fullName>
        <ecNumber evidence="2">2.7.13.3</ecNumber>
    </recommendedName>
</protein>
<dbReference type="SUPFAM" id="SSF47226">
    <property type="entry name" value="Histidine-containing phosphotransfer domain, HPT domain"/>
    <property type="match status" value="1"/>
</dbReference>
<accession>A0A2M7APT1</accession>
<feature type="domain" description="Histidine kinase" evidence="13">
    <location>
        <begin position="204"/>
        <end position="408"/>
    </location>
</feature>
<dbReference type="SMART" id="SM01231">
    <property type="entry name" value="H-kinase_dim"/>
    <property type="match status" value="1"/>
</dbReference>
<comment type="caution">
    <text evidence="16">The sequence shown here is derived from an EMBL/GenBank/DDBJ whole genome shotgun (WGS) entry which is preliminary data.</text>
</comment>
<dbReference type="EMBL" id="PEWD01000001">
    <property type="protein sequence ID" value="PIU69387.1"/>
    <property type="molecule type" value="Genomic_DNA"/>
</dbReference>
<dbReference type="Gene3D" id="1.10.287.560">
    <property type="entry name" value="Histidine kinase CheA-like, homodimeric domain"/>
    <property type="match status" value="1"/>
</dbReference>
<evidence type="ECO:0000256" key="12">
    <source>
        <dbReference type="PROSITE-ProRule" id="PRU00110"/>
    </source>
</evidence>
<dbReference type="GO" id="GO:0005524">
    <property type="term" value="F:ATP binding"/>
    <property type="evidence" value="ECO:0007669"/>
    <property type="project" value="UniProtKB-KW"/>
</dbReference>
<sequence>MMSNNFDIKTLYFNSAENYLKTFYQCLLGLEKDPANIFLINEAFRAAHSMKSESLTMQFNNIGLLCHKLEDIFAILKQKPNRNLLGSAVITELLEAIDDLGVSVRRVKQKGEESDVQERIIKLKHLEEILKKGGTKNLSKRKDARSKDRADLKGLDLAIIDTINVKTQILDNLMNLLEELVILKLRFDRALEEKNFERLYDFKKHLALLLSELQYSISQARLIPISQIVENFPRLVRDMSRVQGKNVVLEIKGLDLRIDRTIADRLVEPLVHLLRNSVDHGIESPAERKKLGKPAEGKIQIIARREKDRAVLEIFDDGRGFDFEKIRKAILKNYALDEKEVEKMDKSKILSLLYQGGVSTSETVTSYSGRGMGLYAVKSTLDLMGGSLTVETQTNFGTHFILEFPLSLAIIKALLVEMGEEKFAIPTVNIIQSMRLTRKEIKKAADLDTFILNGEEIGILDLGSRLLKSSYPAESKYFPVVVVEYEGKKIGFLVHKIIGLEELTVKPLTQFPILGTNFSGATVLGDGKVALIIDIPAIFNYF</sequence>
<keyword evidence="4" id="KW-0145">Chemotaxis</keyword>
<dbReference type="InterPro" id="IPR002545">
    <property type="entry name" value="CheW-lke_dom"/>
</dbReference>
<evidence type="ECO:0000313" key="16">
    <source>
        <dbReference type="EMBL" id="PIU69387.1"/>
    </source>
</evidence>
<dbReference type="InterPro" id="IPR008207">
    <property type="entry name" value="Sig_transdc_His_kin_Hpt_dom"/>
</dbReference>
<evidence type="ECO:0000256" key="5">
    <source>
        <dbReference type="ARBA" id="ARBA00022553"/>
    </source>
</evidence>
<gene>
    <name evidence="16" type="ORF">COS81_00040</name>
</gene>
<evidence type="ECO:0000256" key="10">
    <source>
        <dbReference type="ARBA" id="ARBA00023012"/>
    </source>
</evidence>
<dbReference type="InterPro" id="IPR004105">
    <property type="entry name" value="CheA-like_dim"/>
</dbReference>
<comment type="catalytic activity">
    <reaction evidence="1">
        <text>ATP + protein L-histidine = ADP + protein N-phospho-L-histidine.</text>
        <dbReference type="EC" id="2.7.13.3"/>
    </reaction>
</comment>
<dbReference type="InterPro" id="IPR036097">
    <property type="entry name" value="HisK_dim/P_sf"/>
</dbReference>
<dbReference type="SUPFAM" id="SSF47384">
    <property type="entry name" value="Homodimeric domain of signal transducing histidine kinase"/>
    <property type="match status" value="1"/>
</dbReference>
<dbReference type="PRINTS" id="PR00344">
    <property type="entry name" value="BCTRLSENSOR"/>
</dbReference>
<evidence type="ECO:0000256" key="6">
    <source>
        <dbReference type="ARBA" id="ARBA00022679"/>
    </source>
</evidence>